<dbReference type="Gene3D" id="3.20.20.70">
    <property type="entry name" value="Aldolase class I"/>
    <property type="match status" value="1"/>
</dbReference>
<dbReference type="InterPro" id="IPR036263">
    <property type="entry name" value="Chorismate_II_sf"/>
</dbReference>
<feature type="binding site" evidence="4">
    <location>
        <position position="194"/>
    </location>
    <ligand>
        <name>3-dehydroquinate</name>
        <dbReference type="ChEBI" id="CHEBI:32364"/>
    </ligand>
</feature>
<dbReference type="SUPFAM" id="SSF51569">
    <property type="entry name" value="Aldolase"/>
    <property type="match status" value="1"/>
</dbReference>
<dbReference type="EMBL" id="CP002590">
    <property type="protein sequence ID" value="AEA13219.1"/>
    <property type="molecule type" value="Genomic_DNA"/>
</dbReference>
<dbReference type="AlphaFoldDB" id="F2L3I0"/>
<dbReference type="eggNOG" id="arCOG02097">
    <property type="taxonomic scope" value="Archaea"/>
</dbReference>
<dbReference type="HOGENOM" id="CLU_955187_0_0_2"/>
<dbReference type="Pfam" id="PF01487">
    <property type="entry name" value="DHquinase_I"/>
    <property type="match status" value="1"/>
</dbReference>
<dbReference type="UniPathway" id="UPA00053">
    <property type="reaction ID" value="UER00086"/>
</dbReference>
<dbReference type="GO" id="GO:0004106">
    <property type="term" value="F:chorismate mutase activity"/>
    <property type="evidence" value="ECO:0007669"/>
    <property type="project" value="InterPro"/>
</dbReference>
<dbReference type="SUPFAM" id="SSF48600">
    <property type="entry name" value="Chorismate mutase II"/>
    <property type="match status" value="1"/>
</dbReference>
<comment type="caution">
    <text evidence="4">Lacks conserved residue(s) required for the propagation of feature annotation.</text>
</comment>
<dbReference type="InterPro" id="IPR013785">
    <property type="entry name" value="Aldolase_TIM"/>
</dbReference>
<evidence type="ECO:0000256" key="2">
    <source>
        <dbReference type="ARBA" id="ARBA00023239"/>
    </source>
</evidence>
<gene>
    <name evidence="4" type="primary">aroD</name>
    <name evidence="6" type="ordered locus">TUZN_1758</name>
</gene>
<evidence type="ECO:0000256" key="3">
    <source>
        <dbReference type="ARBA" id="ARBA00023270"/>
    </source>
</evidence>
<comment type="similarity">
    <text evidence="4">Belongs to the type-I 3-dehydroquinase family.</text>
</comment>
<feature type="active site" description="Proton donor/acceptor" evidence="4">
    <location>
        <position position="106"/>
    </location>
</feature>
<evidence type="ECO:0000256" key="4">
    <source>
        <dbReference type="HAMAP-Rule" id="MF_00214"/>
    </source>
</evidence>
<keyword evidence="4" id="KW-0028">Amino-acid biosynthesis</keyword>
<dbReference type="Pfam" id="PF01817">
    <property type="entry name" value="CM_2"/>
    <property type="match status" value="1"/>
</dbReference>
<dbReference type="PANTHER" id="PTHR43699">
    <property type="entry name" value="3-DEHYDROQUINATE DEHYDRATASE"/>
    <property type="match status" value="1"/>
</dbReference>
<dbReference type="KEGG" id="tuz:TUZN_1758"/>
<organism evidence="6 7">
    <name type="scientific">Thermoproteus uzoniensis (strain 768-20)</name>
    <dbReference type="NCBI Taxonomy" id="999630"/>
    <lineage>
        <taxon>Archaea</taxon>
        <taxon>Thermoproteota</taxon>
        <taxon>Thermoprotei</taxon>
        <taxon>Thermoproteales</taxon>
        <taxon>Thermoproteaceae</taxon>
        <taxon>Thermoproteus</taxon>
    </lineage>
</organism>
<dbReference type="GO" id="GO:0009073">
    <property type="term" value="P:aromatic amino acid family biosynthetic process"/>
    <property type="evidence" value="ECO:0007669"/>
    <property type="project" value="UniProtKB-KW"/>
</dbReference>
<dbReference type="EC" id="4.2.1.10" evidence="4"/>
<feature type="domain" description="Chorismate mutase" evidence="5">
    <location>
        <begin position="210"/>
        <end position="290"/>
    </location>
</feature>
<dbReference type="Proteomes" id="UP000008138">
    <property type="component" value="Chromosome"/>
</dbReference>
<dbReference type="GO" id="GO:0003855">
    <property type="term" value="F:3-dehydroquinate dehydratase activity"/>
    <property type="evidence" value="ECO:0007669"/>
    <property type="project" value="UniProtKB-UniRule"/>
</dbReference>
<feature type="binding site" evidence="4">
    <location>
        <begin position="19"/>
        <end position="21"/>
    </location>
    <ligand>
        <name>3-dehydroquinate</name>
        <dbReference type="ChEBI" id="CHEBI:32364"/>
    </ligand>
</feature>
<reference evidence="6 7" key="1">
    <citation type="journal article" date="2011" name="J. Bacteriol.">
        <title>Complete genome sequence of the thermoacidophilic crenarchaeon Thermoproteus uzoniensis 768-20.</title>
        <authorList>
            <person name="Mardanov A.V."/>
            <person name="Gumerov V.M."/>
            <person name="Beletsky A.V."/>
            <person name="Prokofeva M.I."/>
            <person name="Bonch-Osmolovskaya E.A."/>
            <person name="Ravin N.V."/>
            <person name="Skryabin K.G."/>
        </authorList>
    </citation>
    <scope>NUCLEOTIDE SEQUENCE [LARGE SCALE GENOMIC DNA]</scope>
    <source>
        <strain evidence="6 7">768-20</strain>
    </source>
</reference>
<dbReference type="HAMAP" id="MF_00214">
    <property type="entry name" value="AroD"/>
    <property type="match status" value="1"/>
</dbReference>
<dbReference type="PANTHER" id="PTHR43699:SF1">
    <property type="entry name" value="3-DEHYDROQUINATE DEHYDRATASE"/>
    <property type="match status" value="1"/>
</dbReference>
<comment type="catalytic activity">
    <reaction evidence="1 4">
        <text>3-dehydroquinate = 3-dehydroshikimate + H2O</text>
        <dbReference type="Rhea" id="RHEA:21096"/>
        <dbReference type="ChEBI" id="CHEBI:15377"/>
        <dbReference type="ChEBI" id="CHEBI:16630"/>
        <dbReference type="ChEBI" id="CHEBI:32364"/>
        <dbReference type="EC" id="4.2.1.10"/>
    </reaction>
</comment>
<keyword evidence="2 4" id="KW-0456">Lyase</keyword>
<dbReference type="SMART" id="SM00830">
    <property type="entry name" value="CM_2"/>
    <property type="match status" value="1"/>
</dbReference>
<dbReference type="InterPro" id="IPR036979">
    <property type="entry name" value="CM_dom_sf"/>
</dbReference>
<dbReference type="InterPro" id="IPR001381">
    <property type="entry name" value="DHquinase_I"/>
</dbReference>
<feature type="binding site" evidence="4">
    <location>
        <position position="50"/>
    </location>
    <ligand>
        <name>3-dehydroquinate</name>
        <dbReference type="ChEBI" id="CHEBI:32364"/>
    </ligand>
</feature>
<evidence type="ECO:0000256" key="1">
    <source>
        <dbReference type="ARBA" id="ARBA00001864"/>
    </source>
</evidence>
<comment type="function">
    <text evidence="4">Involved in the third step of the chorismate pathway, which leads to the biosynthesis of aromatic amino acids. Catalyzes the cis-dehydration of 3-dehydroquinate (DHQ) and introduces the first double bond of the aromatic ring to yield 3-dehydroshikimate.</text>
</comment>
<dbReference type="GO" id="GO:0046279">
    <property type="term" value="P:3,4-dihydroxybenzoate biosynthetic process"/>
    <property type="evidence" value="ECO:0007669"/>
    <property type="project" value="UniProtKB-ARBA"/>
</dbReference>
<dbReference type="PROSITE" id="PS51168">
    <property type="entry name" value="CHORISMATE_MUT_2"/>
    <property type="match status" value="1"/>
</dbReference>
<dbReference type="STRING" id="999630.TUZN_1758"/>
<reference key="2">
    <citation type="submission" date="2011-03" db="EMBL/GenBank/DDBJ databases">
        <title>Complete genome sequence of the thermoacidophilic crenarchaeon Thermoproteus uzoniensis 768-20.</title>
        <authorList>
            <person name="Mardanov A.V."/>
            <person name="Gumerov V.M."/>
            <person name="Beletsky A.V."/>
            <person name="Prokofeva M.I."/>
            <person name="Bonch-Osmolovskaya E.A."/>
            <person name="Ravin N.V."/>
            <person name="Skryabin K.G."/>
        </authorList>
    </citation>
    <scope>NUCLEOTIDE SEQUENCE</scope>
    <source>
        <strain>768-20</strain>
    </source>
</reference>
<dbReference type="GO" id="GO:0008652">
    <property type="term" value="P:amino acid biosynthetic process"/>
    <property type="evidence" value="ECO:0007669"/>
    <property type="project" value="UniProtKB-KW"/>
</dbReference>
<accession>F2L3I0</accession>
<evidence type="ECO:0000313" key="7">
    <source>
        <dbReference type="Proteomes" id="UP000008138"/>
    </source>
</evidence>
<comment type="subunit">
    <text evidence="4">Homodimer.</text>
</comment>
<dbReference type="Gene3D" id="1.20.59.10">
    <property type="entry name" value="Chorismate mutase"/>
    <property type="match status" value="1"/>
</dbReference>
<evidence type="ECO:0000259" key="5">
    <source>
        <dbReference type="PROSITE" id="PS51168"/>
    </source>
</evidence>
<evidence type="ECO:0000313" key="6">
    <source>
        <dbReference type="EMBL" id="AEA13219.1"/>
    </source>
</evidence>
<feature type="binding site" evidence="4">
    <location>
        <position position="171"/>
    </location>
    <ligand>
        <name>3-dehydroquinate</name>
        <dbReference type="ChEBI" id="CHEBI:32364"/>
    </ligand>
</feature>
<sequence length="291" mass="31576">MERPRDLEKALRSPARCVEARLDPYRGELAPVVDLLGELARSKTLIVTVRSPAEGGHFKGSEEERLSVYLKALDAAPQYVDVELAAKIREDVVRAKGPAKAILSRHDFGGTPDLEILRGWVREAEEGGADVVKIATTARSWDDNFKVLSLVGRGGKPVVAFAMGPLGVMSRIFAPLMGAPFTYAALDAPAAPGQLSYGAMEAIYSSLGIYSNLSSLPDMRAALDAVDSALIHLLKLRLEICRDIGRLKKSLGLSVYDDSREAEVLKRAGDFKQLFDLVVQMCKAVQIVVPT</sequence>
<comment type="pathway">
    <text evidence="4">Metabolic intermediate biosynthesis; chorismate biosynthesis; chorismate from D-erythrose 4-phosphate and phosphoenolpyruvate: step 3/7.</text>
</comment>
<protein>
    <recommendedName>
        <fullName evidence="4">3-dehydroquinate dehydratase</fullName>
        <shortName evidence="4">3-dehydroquinase</shortName>
        <ecNumber evidence="4">4.2.1.10</ecNumber>
    </recommendedName>
    <alternativeName>
        <fullName evidence="4">Type I DHQase</fullName>
    </alternativeName>
    <alternativeName>
        <fullName evidence="4">Type I dehydroquinase</fullName>
        <shortName evidence="4">DHQ1</shortName>
    </alternativeName>
</protein>
<dbReference type="GeneID" id="10361272"/>
<dbReference type="InterPro" id="IPR002701">
    <property type="entry name" value="CM_II_prokaryot"/>
</dbReference>
<dbReference type="RefSeq" id="WP_013680554.1">
    <property type="nucleotide sequence ID" value="NC_015315.1"/>
</dbReference>
<proteinExistence type="inferred from homology"/>
<name>F2L3I0_THEU7</name>
<keyword evidence="7" id="KW-1185">Reference proteome</keyword>
<dbReference type="InterPro" id="IPR050146">
    <property type="entry name" value="Type-I_3-dehydroquinase"/>
</dbReference>
<dbReference type="GO" id="GO:0009423">
    <property type="term" value="P:chorismate biosynthetic process"/>
    <property type="evidence" value="ECO:0007669"/>
    <property type="project" value="UniProtKB-UniRule"/>
</dbReference>
<keyword evidence="3 4" id="KW-0704">Schiff base</keyword>
<dbReference type="CDD" id="cd00502">
    <property type="entry name" value="DHQase_I"/>
    <property type="match status" value="1"/>
</dbReference>
<keyword evidence="4" id="KW-0057">Aromatic amino acid biosynthesis</keyword>
<feature type="active site" description="Schiff-base intermediate with substrate" evidence="4">
    <location>
        <position position="133"/>
    </location>
</feature>